<protein>
    <recommendedName>
        <fullName evidence="6">WH2 domain-containing protein</fullName>
    </recommendedName>
</protein>
<comment type="similarity">
    <text evidence="1">Belongs to the MTFR1 family.</text>
</comment>
<dbReference type="PANTHER" id="PTHR14215:SF0">
    <property type="entry name" value="WH2 DOMAIN-CONTAINING PROTEIN"/>
    <property type="match status" value="1"/>
</dbReference>
<evidence type="ECO:0008006" key="6">
    <source>
        <dbReference type="Google" id="ProtNLM"/>
    </source>
</evidence>
<evidence type="ECO:0000313" key="5">
    <source>
        <dbReference type="Proteomes" id="UP001372834"/>
    </source>
</evidence>
<reference evidence="4 5" key="1">
    <citation type="submission" date="2023-10" db="EMBL/GenBank/DDBJ databases">
        <title>Genomes of two closely related lineages of the louse Polyplax serrata with different host specificities.</title>
        <authorList>
            <person name="Martinu J."/>
            <person name="Tarabai H."/>
            <person name="Stefka J."/>
            <person name="Hypsa V."/>
        </authorList>
    </citation>
    <scope>NUCLEOTIDE SEQUENCE [LARGE SCALE GENOMIC DNA]</scope>
    <source>
        <strain evidence="4">HR10_N</strain>
    </source>
</reference>
<dbReference type="AlphaFoldDB" id="A0AAN8PMN0"/>
<organism evidence="4 5">
    <name type="scientific">Polyplax serrata</name>
    <name type="common">Common mouse louse</name>
    <dbReference type="NCBI Taxonomy" id="468196"/>
    <lineage>
        <taxon>Eukaryota</taxon>
        <taxon>Metazoa</taxon>
        <taxon>Ecdysozoa</taxon>
        <taxon>Arthropoda</taxon>
        <taxon>Hexapoda</taxon>
        <taxon>Insecta</taxon>
        <taxon>Pterygota</taxon>
        <taxon>Neoptera</taxon>
        <taxon>Paraneoptera</taxon>
        <taxon>Psocodea</taxon>
        <taxon>Troctomorpha</taxon>
        <taxon>Phthiraptera</taxon>
        <taxon>Anoplura</taxon>
        <taxon>Polyplacidae</taxon>
        <taxon>Polyplax</taxon>
    </lineage>
</organism>
<dbReference type="Proteomes" id="UP001372834">
    <property type="component" value="Unassembled WGS sequence"/>
</dbReference>
<dbReference type="Pfam" id="PF05308">
    <property type="entry name" value="Mito_fiss_reg"/>
    <property type="match status" value="1"/>
</dbReference>
<evidence type="ECO:0000313" key="4">
    <source>
        <dbReference type="EMBL" id="KAK6628827.1"/>
    </source>
</evidence>
<accession>A0AAN8PMN0</accession>
<gene>
    <name evidence="4" type="ORF">RUM43_002643</name>
</gene>
<name>A0AAN8PMN0_POLSC</name>
<feature type="compositionally biased region" description="Pro residues" evidence="3">
    <location>
        <begin position="101"/>
        <end position="119"/>
    </location>
</feature>
<keyword evidence="2" id="KW-0175">Coiled coil</keyword>
<comment type="caution">
    <text evidence="4">The sequence shown here is derived from an EMBL/GenBank/DDBJ whole genome shotgun (WGS) entry which is preliminary data.</text>
</comment>
<dbReference type="PANTHER" id="PTHR14215">
    <property type="entry name" value="PROTEIN OF UNKNOWN FUNCTION DUF729"/>
    <property type="match status" value="1"/>
</dbReference>
<dbReference type="EMBL" id="JAWJWE010000036">
    <property type="protein sequence ID" value="KAK6628827.1"/>
    <property type="molecule type" value="Genomic_DNA"/>
</dbReference>
<evidence type="ECO:0000256" key="2">
    <source>
        <dbReference type="SAM" id="Coils"/>
    </source>
</evidence>
<evidence type="ECO:0000256" key="1">
    <source>
        <dbReference type="ARBA" id="ARBA00005807"/>
    </source>
</evidence>
<feature type="region of interest" description="Disordered" evidence="3">
    <location>
        <begin position="94"/>
        <end position="122"/>
    </location>
</feature>
<evidence type="ECO:0000256" key="3">
    <source>
        <dbReference type="SAM" id="MobiDB-lite"/>
    </source>
</evidence>
<sequence>MYISAKLMEVINSLKHNTFQCDDDSFASFKSHFQNQKESQLFNSTPIKQVFEDNNRITELQKELDEIKKQIAKLMEHQCDQFQCSGYGTLSNAPECAPKSAKPPAPLPPPPPPPPPPMPAFSLAAAPLKLEGKKKSILPPIKNGLPTGKELLKDLKKVQLRKIDKSPGGGPIKKVKKINDPGDFLEAVLRRRFGLIQNSPESSIESISIEANDSFTSGTLNGNYEAERNLKITVT</sequence>
<dbReference type="InterPro" id="IPR007972">
    <property type="entry name" value="Mtfr1"/>
</dbReference>
<feature type="coiled-coil region" evidence="2">
    <location>
        <begin position="50"/>
        <end position="77"/>
    </location>
</feature>
<proteinExistence type="inferred from homology"/>